<reference evidence="3" key="1">
    <citation type="journal article" date="2015" name="MBio">
        <title>Genome-Resolved Metagenomic Analysis Reveals Roles for Candidate Phyla and Other Microbial Community Members in Biogeochemical Transformations in Oil Reservoirs.</title>
        <authorList>
            <person name="Hu P."/>
            <person name="Tom L."/>
            <person name="Singh A."/>
            <person name="Thomas B.C."/>
            <person name="Baker B.J."/>
            <person name="Piceno Y.M."/>
            <person name="Andersen G.L."/>
            <person name="Banfield J.F."/>
        </authorList>
    </citation>
    <scope>NUCLEOTIDE SEQUENCE [LARGE SCALE GENOMIC DNA]</scope>
</reference>
<dbReference type="GO" id="GO:0008235">
    <property type="term" value="F:metalloexopeptidase activity"/>
    <property type="evidence" value="ECO:0007669"/>
    <property type="project" value="InterPro"/>
</dbReference>
<dbReference type="InterPro" id="IPR045175">
    <property type="entry name" value="M28_fam"/>
</dbReference>
<name>A0A101EN61_9EURY</name>
<dbReference type="PANTHER" id="PTHR12147">
    <property type="entry name" value="METALLOPEPTIDASE M28 FAMILY MEMBER"/>
    <property type="match status" value="1"/>
</dbReference>
<dbReference type="OMA" id="ICHPKPG"/>
<dbReference type="CDD" id="cd05643">
    <property type="entry name" value="M28_like"/>
    <property type="match status" value="1"/>
</dbReference>
<dbReference type="GO" id="GO:0006508">
    <property type="term" value="P:proteolysis"/>
    <property type="evidence" value="ECO:0007669"/>
    <property type="project" value="InterPro"/>
</dbReference>
<keyword evidence="2" id="KW-0645">Protease</keyword>
<dbReference type="AlphaFoldDB" id="A0A101EN61"/>
<keyword evidence="2" id="KW-0378">Hydrolase</keyword>
<evidence type="ECO:0000313" key="2">
    <source>
        <dbReference type="EMBL" id="KUK18451.1"/>
    </source>
</evidence>
<organism evidence="2 3">
    <name type="scientific">Thermococcus sibiricus</name>
    <dbReference type="NCBI Taxonomy" id="172049"/>
    <lineage>
        <taxon>Archaea</taxon>
        <taxon>Methanobacteriati</taxon>
        <taxon>Methanobacteriota</taxon>
        <taxon>Thermococci</taxon>
        <taxon>Thermococcales</taxon>
        <taxon>Thermococcaceae</taxon>
        <taxon>Thermococcus</taxon>
    </lineage>
</organism>
<dbReference type="Proteomes" id="UP000053911">
    <property type="component" value="Unassembled WGS sequence"/>
</dbReference>
<dbReference type="SUPFAM" id="SSF53187">
    <property type="entry name" value="Zn-dependent exopeptidases"/>
    <property type="match status" value="1"/>
</dbReference>
<dbReference type="Gene3D" id="3.40.630.10">
    <property type="entry name" value="Zn peptidases"/>
    <property type="match status" value="1"/>
</dbReference>
<dbReference type="PANTHER" id="PTHR12147:SF26">
    <property type="entry name" value="PEPTIDASE M28 DOMAIN-CONTAINING PROTEIN"/>
    <property type="match status" value="1"/>
</dbReference>
<sequence length="561" mass="63991">MRKFLKESEVFDPENVIGHIGELTKFHRIQGSKEMVQAARYIMEELRINGIKAELLEEVYDGKKWHLTLVSPIAWDLIYGEIVIGREKITTSRTPLVVMAHSPPGETEGEVITIEKDEDWEKAKEKVVLIGEKWHENYKKANENGALGFIAYRKGSGKAFPYIGLFLTKRDLEWAKIPAVALSEDLANKIIQKLKKGKKVEVKLKVESVISEKQTLPLVYAKIGSPPYILFTAHMCHPKPGANDNASGAAMLIELARILKEFYYDSFRFGFAFLWIPEHYGTQAFIENWARLEEYYAVINLDMVGGSEDRSGSTIMVIKTPLSRFSIISGLLEYFINLANSGGESFGGSPLPKMKMKSYSYEMGSDHDVFNFFGIPSVMPITWPDKFYHSSEDTIEKISKDSLEIIGKAVLSTALALSKGDEKELKRFARAYIMKYLGELNMERDLEVAEKLVMDGLYRDSRFLGLHIGHEFKYEPWLDWKKKGLISPRSIMQIDKDKGEKLTKILEDRKTAILLHELLMLGEMLPKEEAYTALKEEFGDIDREKLEKALEILKSLNIISF</sequence>
<dbReference type="RefSeq" id="WP_015850087.1">
    <property type="nucleotide sequence ID" value="NZ_LGFD01000003.1"/>
</dbReference>
<dbReference type="InterPro" id="IPR007484">
    <property type="entry name" value="Peptidase_M28"/>
</dbReference>
<proteinExistence type="predicted"/>
<dbReference type="Gene3D" id="3.50.30.30">
    <property type="match status" value="1"/>
</dbReference>
<evidence type="ECO:0000313" key="3">
    <source>
        <dbReference type="Proteomes" id="UP000053911"/>
    </source>
</evidence>
<accession>A0A101EN61</accession>
<keyword evidence="2" id="KW-0031">Aminopeptidase</keyword>
<gene>
    <name evidence="2" type="ORF">XD54_0181</name>
</gene>
<dbReference type="PATRIC" id="fig|172049.5.peg.642"/>
<dbReference type="Pfam" id="PF04389">
    <property type="entry name" value="Peptidase_M28"/>
    <property type="match status" value="1"/>
</dbReference>
<dbReference type="GeneID" id="8096830"/>
<dbReference type="GO" id="GO:0004177">
    <property type="term" value="F:aminopeptidase activity"/>
    <property type="evidence" value="ECO:0007669"/>
    <property type="project" value="UniProtKB-KW"/>
</dbReference>
<dbReference type="EMBL" id="LGFD01000003">
    <property type="protein sequence ID" value="KUK18451.1"/>
    <property type="molecule type" value="Genomic_DNA"/>
</dbReference>
<protein>
    <submittedName>
        <fullName evidence="2">Putative leucine aminopeptidase</fullName>
    </submittedName>
</protein>
<feature type="domain" description="Peptidase M28" evidence="1">
    <location>
        <begin position="226"/>
        <end position="412"/>
    </location>
</feature>
<evidence type="ECO:0000259" key="1">
    <source>
        <dbReference type="Pfam" id="PF04389"/>
    </source>
</evidence>
<comment type="caution">
    <text evidence="2">The sequence shown here is derived from an EMBL/GenBank/DDBJ whole genome shotgun (WGS) entry which is preliminary data.</text>
</comment>